<sequence>MKWLTPLGKTIVNILLLMFSLSAVFPIIWMLYSSFKTQKEFTLNTISLPETWQFSNYIEAIQVGKLHEYFFNSVYISLSSVFLIILLGFIIAYMIARFSFPGRKVIYILFMFGMLIPIHGLLVPIFIEFKNVGLLNKPYTLILPYVAFGLPIVIFLFESFIKQIPKEIDEAAIMDGCTTFQVIFKIIFPIASPVIATAVILSFLTAWNEFPFALVLIQDEALRTLPVGLTNFNGQYTVNYPQMMAAMSITVLPVLLIYLAFYKKIIQGMTAGSVKG</sequence>
<evidence type="ECO:0000256" key="5">
    <source>
        <dbReference type="ARBA" id="ARBA00022989"/>
    </source>
</evidence>
<keyword evidence="6 7" id="KW-0472">Membrane</keyword>
<reference evidence="9 12" key="2">
    <citation type="submission" date="2019-07" db="EMBL/GenBank/DDBJ databases">
        <title>Whole genome shotgun sequence of Halolactibacillus halophilus NBRC 100868.</title>
        <authorList>
            <person name="Hosoyama A."/>
            <person name="Uohara A."/>
            <person name="Ohji S."/>
            <person name="Ichikawa N."/>
        </authorList>
    </citation>
    <scope>NUCLEOTIDE SEQUENCE [LARGE SCALE GENOMIC DNA]</scope>
    <source>
        <strain evidence="9 12">NBRC 100868</strain>
    </source>
</reference>
<feature type="transmembrane region" description="Helical" evidence="7">
    <location>
        <begin position="74"/>
        <end position="93"/>
    </location>
</feature>
<feature type="transmembrane region" description="Helical" evidence="7">
    <location>
        <begin position="243"/>
        <end position="261"/>
    </location>
</feature>
<evidence type="ECO:0000259" key="8">
    <source>
        <dbReference type="PROSITE" id="PS50928"/>
    </source>
</evidence>
<accession>A0A1I5NN47</accession>
<evidence type="ECO:0000256" key="3">
    <source>
        <dbReference type="ARBA" id="ARBA00022475"/>
    </source>
</evidence>
<feature type="transmembrane region" description="Helical" evidence="7">
    <location>
        <begin position="182"/>
        <end position="207"/>
    </location>
</feature>
<reference evidence="10 11" key="1">
    <citation type="submission" date="2016-10" db="EMBL/GenBank/DDBJ databases">
        <authorList>
            <person name="de Groot N.N."/>
        </authorList>
    </citation>
    <scope>NUCLEOTIDE SEQUENCE [LARGE SCALE GENOMIC DNA]</scope>
    <source>
        <strain evidence="10 11">DSM 17073</strain>
    </source>
</reference>
<evidence type="ECO:0000313" key="12">
    <source>
        <dbReference type="Proteomes" id="UP000321547"/>
    </source>
</evidence>
<keyword evidence="12" id="KW-1185">Reference proteome</keyword>
<dbReference type="SUPFAM" id="SSF161098">
    <property type="entry name" value="MetI-like"/>
    <property type="match status" value="1"/>
</dbReference>
<keyword evidence="4 7" id="KW-0812">Transmembrane</keyword>
<protein>
    <submittedName>
        <fullName evidence="10">Raffinose/stachyose/melibiose transport system permease protein</fullName>
    </submittedName>
    <submittedName>
        <fullName evidence="9">Sugar ABC transporter permease</fullName>
    </submittedName>
</protein>
<evidence type="ECO:0000256" key="6">
    <source>
        <dbReference type="ARBA" id="ARBA00023136"/>
    </source>
</evidence>
<dbReference type="PANTHER" id="PTHR43744:SF12">
    <property type="entry name" value="ABC TRANSPORTER PERMEASE PROTEIN MG189-RELATED"/>
    <property type="match status" value="1"/>
</dbReference>
<feature type="transmembrane region" description="Helical" evidence="7">
    <location>
        <begin position="105"/>
        <end position="127"/>
    </location>
</feature>
<dbReference type="EMBL" id="BJWI01000009">
    <property type="protein sequence ID" value="GEM01396.1"/>
    <property type="molecule type" value="Genomic_DNA"/>
</dbReference>
<evidence type="ECO:0000313" key="10">
    <source>
        <dbReference type="EMBL" id="SFP23233.1"/>
    </source>
</evidence>
<dbReference type="CDD" id="cd06261">
    <property type="entry name" value="TM_PBP2"/>
    <property type="match status" value="1"/>
</dbReference>
<dbReference type="OrthoDB" id="187395at2"/>
<dbReference type="RefSeq" id="WP_089831164.1">
    <property type="nucleotide sequence ID" value="NZ_BJWI01000009.1"/>
</dbReference>
<dbReference type="InterPro" id="IPR000515">
    <property type="entry name" value="MetI-like"/>
</dbReference>
<feature type="transmembrane region" description="Helical" evidence="7">
    <location>
        <begin position="12"/>
        <end position="32"/>
    </location>
</feature>
<evidence type="ECO:0000256" key="7">
    <source>
        <dbReference type="RuleBase" id="RU363032"/>
    </source>
</evidence>
<dbReference type="Gene3D" id="1.10.3720.10">
    <property type="entry name" value="MetI-like"/>
    <property type="match status" value="1"/>
</dbReference>
<dbReference type="PANTHER" id="PTHR43744">
    <property type="entry name" value="ABC TRANSPORTER PERMEASE PROTEIN MG189-RELATED-RELATED"/>
    <property type="match status" value="1"/>
</dbReference>
<dbReference type="PROSITE" id="PS50928">
    <property type="entry name" value="ABC_TM1"/>
    <property type="match status" value="1"/>
</dbReference>
<comment type="similarity">
    <text evidence="7">Belongs to the binding-protein-dependent transport system permease family.</text>
</comment>
<evidence type="ECO:0000313" key="11">
    <source>
        <dbReference type="Proteomes" id="UP000242243"/>
    </source>
</evidence>
<comment type="subcellular location">
    <subcellularLocation>
        <location evidence="1 7">Cell membrane</location>
        <topology evidence="1 7">Multi-pass membrane protein</topology>
    </subcellularLocation>
</comment>
<evidence type="ECO:0000313" key="9">
    <source>
        <dbReference type="EMBL" id="GEM01396.1"/>
    </source>
</evidence>
<keyword evidence="3" id="KW-1003">Cell membrane</keyword>
<organism evidence="10 11">
    <name type="scientific">Halolactibacillus halophilus</name>
    <dbReference type="NCBI Taxonomy" id="306540"/>
    <lineage>
        <taxon>Bacteria</taxon>
        <taxon>Bacillati</taxon>
        <taxon>Bacillota</taxon>
        <taxon>Bacilli</taxon>
        <taxon>Bacillales</taxon>
        <taxon>Bacillaceae</taxon>
        <taxon>Halolactibacillus</taxon>
    </lineage>
</organism>
<feature type="domain" description="ABC transmembrane type-1" evidence="8">
    <location>
        <begin position="70"/>
        <end position="261"/>
    </location>
</feature>
<evidence type="ECO:0000256" key="2">
    <source>
        <dbReference type="ARBA" id="ARBA00022448"/>
    </source>
</evidence>
<evidence type="ECO:0000256" key="4">
    <source>
        <dbReference type="ARBA" id="ARBA00022692"/>
    </source>
</evidence>
<feature type="transmembrane region" description="Helical" evidence="7">
    <location>
        <begin position="139"/>
        <end position="161"/>
    </location>
</feature>
<dbReference type="GO" id="GO:0055085">
    <property type="term" value="P:transmembrane transport"/>
    <property type="evidence" value="ECO:0007669"/>
    <property type="project" value="InterPro"/>
</dbReference>
<dbReference type="STRING" id="306540.SAMN05421839_11038"/>
<dbReference type="InterPro" id="IPR035906">
    <property type="entry name" value="MetI-like_sf"/>
</dbReference>
<evidence type="ECO:0000256" key="1">
    <source>
        <dbReference type="ARBA" id="ARBA00004651"/>
    </source>
</evidence>
<name>A0A1I5NN47_9BACI</name>
<keyword evidence="5 7" id="KW-1133">Transmembrane helix</keyword>
<dbReference type="AlphaFoldDB" id="A0A1I5NN47"/>
<keyword evidence="2 7" id="KW-0813">Transport</keyword>
<proteinExistence type="inferred from homology"/>
<dbReference type="GO" id="GO:0005886">
    <property type="term" value="C:plasma membrane"/>
    <property type="evidence" value="ECO:0007669"/>
    <property type="project" value="UniProtKB-SubCell"/>
</dbReference>
<dbReference type="Proteomes" id="UP000321547">
    <property type="component" value="Unassembled WGS sequence"/>
</dbReference>
<gene>
    <name evidence="9" type="primary">malG</name>
    <name evidence="9" type="ORF">HHA03_09280</name>
    <name evidence="10" type="ORF">SAMN05421839_11038</name>
</gene>
<dbReference type="EMBL" id="FOXC01000010">
    <property type="protein sequence ID" value="SFP23233.1"/>
    <property type="molecule type" value="Genomic_DNA"/>
</dbReference>
<dbReference type="Proteomes" id="UP000242243">
    <property type="component" value="Unassembled WGS sequence"/>
</dbReference>
<dbReference type="Pfam" id="PF00528">
    <property type="entry name" value="BPD_transp_1"/>
    <property type="match status" value="1"/>
</dbReference>